<feature type="compositionally biased region" description="Basic and acidic residues" evidence="3">
    <location>
        <begin position="1"/>
        <end position="23"/>
    </location>
</feature>
<dbReference type="Pfam" id="PF00013">
    <property type="entry name" value="KH_1"/>
    <property type="match status" value="5"/>
</dbReference>
<evidence type="ECO:0000313" key="5">
    <source>
        <dbReference type="EMBL" id="GAY57201.1"/>
    </source>
</evidence>
<keyword evidence="6" id="KW-1185">Reference proteome</keyword>
<reference evidence="5 6" key="1">
    <citation type="journal article" date="2017" name="Front. Genet.">
        <title>Draft sequencing of the heterozygous diploid genome of Satsuma (Citrus unshiu Marc.) using a hybrid assembly approach.</title>
        <authorList>
            <person name="Shimizu T."/>
            <person name="Tanizawa Y."/>
            <person name="Mochizuki T."/>
            <person name="Nagasaki H."/>
            <person name="Yoshioka T."/>
            <person name="Toyoda A."/>
            <person name="Fujiyama A."/>
            <person name="Kaminuma E."/>
            <person name="Nakamura Y."/>
        </authorList>
    </citation>
    <scope>NUCLEOTIDE SEQUENCE [LARGE SCALE GENOMIC DNA]</scope>
    <source>
        <strain evidence="6">cv. Miyagawa wase</strain>
    </source>
</reference>
<feature type="domain" description="K Homology" evidence="4">
    <location>
        <begin position="77"/>
        <end position="158"/>
    </location>
</feature>
<dbReference type="Proteomes" id="UP000236630">
    <property type="component" value="Unassembled WGS sequence"/>
</dbReference>
<feature type="region of interest" description="Disordered" evidence="3">
    <location>
        <begin position="549"/>
        <end position="587"/>
    </location>
</feature>
<evidence type="ECO:0000256" key="3">
    <source>
        <dbReference type="SAM" id="MobiDB-lite"/>
    </source>
</evidence>
<dbReference type="InterPro" id="IPR036612">
    <property type="entry name" value="KH_dom_type_1_sf"/>
</dbReference>
<dbReference type="SMART" id="SM00322">
    <property type="entry name" value="KH"/>
    <property type="match status" value="5"/>
</dbReference>
<feature type="compositionally biased region" description="Low complexity" evidence="3">
    <location>
        <begin position="44"/>
        <end position="69"/>
    </location>
</feature>
<comment type="caution">
    <text evidence="5">The sequence shown here is derived from an EMBL/GenBank/DDBJ whole genome shotgun (WGS) entry which is preliminary data.</text>
</comment>
<proteinExistence type="predicted"/>
<dbReference type="EMBL" id="BDQV01000156">
    <property type="protein sequence ID" value="GAY57201.1"/>
    <property type="molecule type" value="Genomic_DNA"/>
</dbReference>
<evidence type="ECO:0000313" key="6">
    <source>
        <dbReference type="Proteomes" id="UP000236630"/>
    </source>
</evidence>
<evidence type="ECO:0000256" key="2">
    <source>
        <dbReference type="PROSITE-ProRule" id="PRU00117"/>
    </source>
</evidence>
<sequence length="723" mass="79814">MDRSRSKRNYYYDHQDYDGDTMGRTKPRYNHYYQPNNNYRHRGNNNNNTNNIMNNNTSINNSNNRANSNPKDPSLMVTTTYRILCHDMKAGGVIGKSGSIIKSIRQHTGAWINVHELIPGDEERIIEISDTRRRDPEGRMPSFSPAQEALFLIHDRILESDGGGGFYGEEEEEYGGGGGVGGGGFRGGGNRVATRMVVSRMHVGCLLGKGGKIIEQMRMETKTQIRILPRDHSLPRCVSMSEEIVQVVGDINNVKNAVAIISSRLRESQHRDRSHFHGRLHSPDRFFPDDDYVPHMNNTARRPSMDGARFSGSNYRSNNYGPRPSGYSIEAGAAPMSDSVQPFYGEDLVFRMLCPIDKVGRVIGESEGIVELLQNEIGVDLKVADPVDGSDEQIITISSEEGPDDELFPAQEALLHIQTRIVDLGADKDNIITTRLLVPSSEIGCLEGRDGSLSEMRRSTGANIQILSREEVPACVSGTDELVQIVGEIQAARDALVEVTTRLRSYLYRDFFQKETPPSSTGPTGSALVVEAASPIDITPAREVQTVTDPPAATHQSVQIPATSQPSKEAAGSVSETVKQNESERREDVPTVINRVPLPLVTRSTLEVVLPDYAVPKLITKSKTLLTRFSEMSGASVSLVEGQPEGTQKIIQISGTPEQVERAQSVLQGFILSSKSLYSSLFARCRLELGAGHMRTTCLYKIKYVLHIRSAAVLGDKFSRVRL</sequence>
<dbReference type="PROSITE" id="PS50084">
    <property type="entry name" value="KH_TYPE_1"/>
    <property type="match status" value="5"/>
</dbReference>
<dbReference type="AlphaFoldDB" id="A0A2H5PXZ6"/>
<evidence type="ECO:0000256" key="1">
    <source>
        <dbReference type="ARBA" id="ARBA00022737"/>
    </source>
</evidence>
<feature type="domain" description="K Homology" evidence="4">
    <location>
        <begin position="190"/>
        <end position="266"/>
    </location>
</feature>
<dbReference type="CDD" id="cd22460">
    <property type="entry name" value="KH-I_PEPPER_rpt2_like"/>
    <property type="match status" value="2"/>
</dbReference>
<feature type="compositionally biased region" description="Polar residues" evidence="3">
    <location>
        <begin position="554"/>
        <end position="567"/>
    </location>
</feature>
<dbReference type="PANTHER" id="PTHR10288">
    <property type="entry name" value="KH DOMAIN CONTAINING RNA BINDING PROTEIN"/>
    <property type="match status" value="1"/>
</dbReference>
<gene>
    <name evidence="5" type="ORF">CUMW_177600</name>
</gene>
<feature type="domain" description="K Homology" evidence="4">
    <location>
        <begin position="430"/>
        <end position="504"/>
    </location>
</feature>
<feature type="region of interest" description="Disordered" evidence="3">
    <location>
        <begin position="298"/>
        <end position="322"/>
    </location>
</feature>
<dbReference type="Gene3D" id="3.30.310.210">
    <property type="match status" value="1"/>
</dbReference>
<keyword evidence="2" id="KW-0694">RNA-binding</keyword>
<organism evidence="5 6">
    <name type="scientific">Citrus unshiu</name>
    <name type="common">Satsuma mandarin</name>
    <name type="synonym">Citrus nobilis var. unshiu</name>
    <dbReference type="NCBI Taxonomy" id="55188"/>
    <lineage>
        <taxon>Eukaryota</taxon>
        <taxon>Viridiplantae</taxon>
        <taxon>Streptophyta</taxon>
        <taxon>Embryophyta</taxon>
        <taxon>Tracheophyta</taxon>
        <taxon>Spermatophyta</taxon>
        <taxon>Magnoliopsida</taxon>
        <taxon>eudicotyledons</taxon>
        <taxon>Gunneridae</taxon>
        <taxon>Pentapetalae</taxon>
        <taxon>rosids</taxon>
        <taxon>malvids</taxon>
        <taxon>Sapindales</taxon>
        <taxon>Rutaceae</taxon>
        <taxon>Aurantioideae</taxon>
        <taxon>Citrus</taxon>
    </lineage>
</organism>
<feature type="domain" description="K Homology" evidence="4">
    <location>
        <begin position="602"/>
        <end position="672"/>
    </location>
</feature>
<feature type="region of interest" description="Disordered" evidence="3">
    <location>
        <begin position="1"/>
        <end position="73"/>
    </location>
</feature>
<dbReference type="STRING" id="55188.A0A2H5PXZ6"/>
<keyword evidence="1" id="KW-0677">Repeat</keyword>
<dbReference type="Gene3D" id="3.30.1370.10">
    <property type="entry name" value="K Homology domain, type 1"/>
    <property type="match status" value="3"/>
</dbReference>
<dbReference type="InterPro" id="IPR004087">
    <property type="entry name" value="KH_dom"/>
</dbReference>
<name>A0A2H5PXZ6_CITUN</name>
<dbReference type="SUPFAM" id="SSF54791">
    <property type="entry name" value="Eukaryotic type KH-domain (KH-domain type I)"/>
    <property type="match status" value="5"/>
</dbReference>
<accession>A0A2H5PXZ6</accession>
<feature type="domain" description="K Homology" evidence="4">
    <location>
        <begin position="346"/>
        <end position="419"/>
    </location>
</feature>
<feature type="compositionally biased region" description="Polar residues" evidence="3">
    <location>
        <begin position="311"/>
        <end position="320"/>
    </location>
</feature>
<protein>
    <recommendedName>
        <fullName evidence="4">K Homology domain-containing protein</fullName>
    </recommendedName>
</protein>
<dbReference type="CDD" id="cd22459">
    <property type="entry name" value="KH-I_PEPPER_rpt1_like"/>
    <property type="match status" value="2"/>
</dbReference>
<evidence type="ECO:0000259" key="4">
    <source>
        <dbReference type="SMART" id="SM00322"/>
    </source>
</evidence>
<dbReference type="InterPro" id="IPR004088">
    <property type="entry name" value="KH_dom_type_1"/>
</dbReference>
<dbReference type="GO" id="GO:0003723">
    <property type="term" value="F:RNA binding"/>
    <property type="evidence" value="ECO:0007669"/>
    <property type="project" value="UniProtKB-UniRule"/>
</dbReference>